<dbReference type="GO" id="GO:0000166">
    <property type="term" value="F:nucleotide binding"/>
    <property type="evidence" value="ECO:0007669"/>
    <property type="project" value="InterPro"/>
</dbReference>
<keyword evidence="1 8" id="KW-0806">Transcription termination</keyword>
<evidence type="ECO:0000313" key="11">
    <source>
        <dbReference type="Proteomes" id="UP000006811"/>
    </source>
</evidence>
<dbReference type="InterPro" id="IPR009019">
    <property type="entry name" value="KH_sf_prok-type"/>
</dbReference>
<comment type="subcellular location">
    <subcellularLocation>
        <location evidence="8">Cytoplasm</location>
    </subcellularLocation>
</comment>
<evidence type="ECO:0000256" key="2">
    <source>
        <dbReference type="ARBA" id="ARBA00022490"/>
    </source>
</evidence>
<dbReference type="InterPro" id="IPR036555">
    <property type="entry name" value="NusA_N_sf"/>
</dbReference>
<dbReference type="CDD" id="cd02134">
    <property type="entry name" value="KH-II_NusA_rpt1"/>
    <property type="match status" value="1"/>
</dbReference>
<keyword evidence="4 8" id="KW-0889">Transcription antitermination</keyword>
<dbReference type="eggNOG" id="COG0195">
    <property type="taxonomic scope" value="Bacteria"/>
</dbReference>
<dbReference type="Pfam" id="PF13184">
    <property type="entry name" value="KH_NusA_1st"/>
    <property type="match status" value="1"/>
</dbReference>
<dbReference type="FunFam" id="3.30.300.20:FF:000005">
    <property type="entry name" value="Transcription termination/antitermination protein NusA"/>
    <property type="match status" value="1"/>
</dbReference>
<dbReference type="HAMAP" id="MF_00945_B">
    <property type="entry name" value="NusA_B"/>
    <property type="match status" value="1"/>
</dbReference>
<dbReference type="SUPFAM" id="SSF50249">
    <property type="entry name" value="Nucleic acid-binding proteins"/>
    <property type="match status" value="1"/>
</dbReference>
<comment type="similarity">
    <text evidence="8">Belongs to the NusA family.</text>
</comment>
<dbReference type="InterPro" id="IPR010995">
    <property type="entry name" value="DNA_repair_Rad51/TF_NusA_a-hlx"/>
</dbReference>
<keyword evidence="3 8" id="KW-0677">Repeat</keyword>
<evidence type="ECO:0000256" key="7">
    <source>
        <dbReference type="ARBA" id="ARBA00023163"/>
    </source>
</evidence>
<keyword evidence="10" id="KW-0251">Elongation factor</keyword>
<evidence type="ECO:0000259" key="9">
    <source>
        <dbReference type="PROSITE" id="PS50126"/>
    </source>
</evidence>
<dbReference type="GO" id="GO:0003723">
    <property type="term" value="F:RNA binding"/>
    <property type="evidence" value="ECO:0007669"/>
    <property type="project" value="UniProtKB-UniRule"/>
</dbReference>
<dbReference type="Proteomes" id="UP000006811">
    <property type="component" value="Chromosome"/>
</dbReference>
<keyword evidence="6 8" id="KW-0805">Transcription regulation</keyword>
<keyword evidence="10" id="KW-0648">Protein biosynthesis</keyword>
<evidence type="ECO:0000256" key="6">
    <source>
        <dbReference type="ARBA" id="ARBA00023015"/>
    </source>
</evidence>
<keyword evidence="11" id="KW-1185">Reference proteome</keyword>
<dbReference type="Gene3D" id="3.30.300.20">
    <property type="match status" value="2"/>
</dbReference>
<evidence type="ECO:0000256" key="5">
    <source>
        <dbReference type="ARBA" id="ARBA00022884"/>
    </source>
</evidence>
<dbReference type="SUPFAM" id="SSF54814">
    <property type="entry name" value="Prokaryotic type KH domain (KH-domain type II)"/>
    <property type="match status" value="2"/>
</dbReference>
<evidence type="ECO:0000256" key="3">
    <source>
        <dbReference type="ARBA" id="ARBA00022737"/>
    </source>
</evidence>
<dbReference type="InterPro" id="IPR010213">
    <property type="entry name" value="TF_NusA"/>
</dbReference>
<dbReference type="SMART" id="SM00316">
    <property type="entry name" value="S1"/>
    <property type="match status" value="1"/>
</dbReference>
<dbReference type="InterPro" id="IPR025249">
    <property type="entry name" value="TF_NusA_KH_1st"/>
</dbReference>
<sequence>MNKKILSVVDAVSNEKSLPQEKIFEALESALAIATKKKYQKDINIRVNINRKNGILTTFRRWLVVQVVLNPTKEITLEAAKFENNTIQLSDYIEDRINSVTFDRITTQTAKQIIVQKVREAERDMIIEQFRTQKNRIIVGIIKKINRDGVLLDLGSNIEGLMKKKEMLPRENFRIGDRVRGILYKISSEIYGTQLLISRSNPIMLIELFRIEVPEISEQLIDIKAISRDPGSRSKIAVKTNDKRIDPVGACVGMRGSRVQAVSNELCGERIDIILWHEKSENFVINAMAPAEVLFIIANKENHSMDIAVETCHLAQAIGRNGQNVRLASQLTGWELNVKTLESFQKKKEQDNFSSLEILKKYLDINDLDISILMKSRFNSLELISRASLSELFSVLGIKKDILLKIQTCAKNILKKYLCKQKKIFLDASIQNNFIKLNCINNVIIQKLIEKKIYTVEQLAEQSIDDLRDFKMLTNKQIGQLIMEARQVCWFNKKTENEK</sequence>
<dbReference type="PROSITE" id="PS50084">
    <property type="entry name" value="KH_TYPE_1"/>
    <property type="match status" value="1"/>
</dbReference>
<proteinExistence type="inferred from homology"/>
<dbReference type="HOGENOM" id="CLU_029242_0_0_6"/>
<keyword evidence="7 8" id="KW-0804">Transcription</keyword>
<gene>
    <name evidence="8 10" type="primary">nusA</name>
    <name evidence="10" type="ORF">BCTU_247</name>
</gene>
<keyword evidence="5 8" id="KW-0694">RNA-binding</keyword>
<dbReference type="InterPro" id="IPR058582">
    <property type="entry name" value="KH_NusA_2nd"/>
</dbReference>
<dbReference type="GO" id="GO:0003746">
    <property type="term" value="F:translation elongation factor activity"/>
    <property type="evidence" value="ECO:0007669"/>
    <property type="project" value="UniProtKB-KW"/>
</dbReference>
<dbReference type="InterPro" id="IPR015946">
    <property type="entry name" value="KH_dom-like_a/b"/>
</dbReference>
<organism evidence="10 11">
    <name type="scientific">Buchnera aphidicola</name>
    <name type="common">Cinara tujafilina</name>
    <dbReference type="NCBI Taxonomy" id="261317"/>
    <lineage>
        <taxon>Bacteria</taxon>
        <taxon>Pseudomonadati</taxon>
        <taxon>Pseudomonadota</taxon>
        <taxon>Gammaproteobacteria</taxon>
        <taxon>Enterobacterales</taxon>
        <taxon>Erwiniaceae</taxon>
        <taxon>Buchnera</taxon>
    </lineage>
</organism>
<dbReference type="CDD" id="cd04455">
    <property type="entry name" value="S1_NusA"/>
    <property type="match status" value="1"/>
</dbReference>
<dbReference type="Gene3D" id="2.40.50.140">
    <property type="entry name" value="Nucleic acid-binding proteins"/>
    <property type="match status" value="1"/>
</dbReference>
<feature type="domain" description="S1 motif" evidence="9">
    <location>
        <begin position="135"/>
        <end position="200"/>
    </location>
</feature>
<evidence type="ECO:0000256" key="8">
    <source>
        <dbReference type="HAMAP-Rule" id="MF_00945"/>
    </source>
</evidence>
<comment type="subunit">
    <text evidence="8">Monomer. Binds directly to the core enzyme of the DNA-dependent RNA polymerase and to nascent RNA.</text>
</comment>
<dbReference type="FunFam" id="3.30.300.20:FF:000002">
    <property type="entry name" value="Transcription termination/antitermination protein NusA"/>
    <property type="match status" value="1"/>
</dbReference>
<dbReference type="GO" id="GO:0003700">
    <property type="term" value="F:DNA-binding transcription factor activity"/>
    <property type="evidence" value="ECO:0007669"/>
    <property type="project" value="InterPro"/>
</dbReference>
<evidence type="ECO:0000256" key="1">
    <source>
        <dbReference type="ARBA" id="ARBA00022472"/>
    </source>
</evidence>
<dbReference type="PROSITE" id="PS50126">
    <property type="entry name" value="S1"/>
    <property type="match status" value="1"/>
</dbReference>
<dbReference type="OrthoDB" id="9807233at2"/>
<dbReference type="KEGG" id="baj:BCTU_247"/>
<dbReference type="NCBIfam" id="TIGR01953">
    <property type="entry name" value="NusA"/>
    <property type="match status" value="1"/>
</dbReference>
<dbReference type="FunFam" id="3.30.1480.10:FF:000001">
    <property type="entry name" value="Transcription termination/antitermination protein NusA"/>
    <property type="match status" value="1"/>
</dbReference>
<dbReference type="EMBL" id="CP001817">
    <property type="protein sequence ID" value="AEH39828.1"/>
    <property type="molecule type" value="Genomic_DNA"/>
</dbReference>
<dbReference type="PANTHER" id="PTHR22648">
    <property type="entry name" value="TRANSCRIPTION TERMINATION FACTOR NUSA"/>
    <property type="match status" value="1"/>
</dbReference>
<evidence type="ECO:0000256" key="4">
    <source>
        <dbReference type="ARBA" id="ARBA00022814"/>
    </source>
</evidence>
<reference evidence="10 11" key="1">
    <citation type="journal article" date="2011" name="Appl. Environ. Microbiol.">
        <title>The genome of Buchnera aphidicola from the aphid Cinara tujafilina provides new clues about the evolutionary history of metabolic losses in bacterial endosymbionts.</title>
        <authorList>
            <person name="Lamelas A."/>
            <person name="Gosalbes M.J."/>
            <person name="Moya A."/>
            <person name="Latorre A."/>
        </authorList>
    </citation>
    <scope>NUCLEOTIDE SEQUENCE [LARGE SCALE GENOMIC DNA]</scope>
    <source>
        <strain evidence="11">Cinara tujafilina</strain>
    </source>
</reference>
<dbReference type="Pfam" id="PF14520">
    <property type="entry name" value="HHH_5"/>
    <property type="match status" value="1"/>
</dbReference>
<dbReference type="Gene3D" id="1.10.150.20">
    <property type="entry name" value="5' to 3' exonuclease, C-terminal subdomain"/>
    <property type="match status" value="2"/>
</dbReference>
<dbReference type="GO" id="GO:0031564">
    <property type="term" value="P:transcription antitermination"/>
    <property type="evidence" value="ECO:0007669"/>
    <property type="project" value="UniProtKB-UniRule"/>
</dbReference>
<accession>F7WZG6</accession>
<evidence type="ECO:0000313" key="10">
    <source>
        <dbReference type="EMBL" id="AEH39828.1"/>
    </source>
</evidence>
<dbReference type="InterPro" id="IPR013735">
    <property type="entry name" value="TF_NusA_N"/>
</dbReference>
<dbReference type="Pfam" id="PF26594">
    <property type="entry name" value="KH_NusA_2nd"/>
    <property type="match status" value="1"/>
</dbReference>
<dbReference type="SUPFAM" id="SSF69705">
    <property type="entry name" value="Transcription factor NusA, N-terminal domain"/>
    <property type="match status" value="1"/>
</dbReference>
<dbReference type="AlphaFoldDB" id="F7WZG6"/>
<protein>
    <recommendedName>
        <fullName evidence="8">Transcription termination/antitermination protein NusA</fullName>
    </recommendedName>
</protein>
<keyword evidence="2 8" id="KW-0963">Cytoplasm</keyword>
<dbReference type="Pfam" id="PF08529">
    <property type="entry name" value="NusA_N"/>
    <property type="match status" value="1"/>
</dbReference>
<dbReference type="CDD" id="cd22529">
    <property type="entry name" value="KH-II_NusA_rpt2"/>
    <property type="match status" value="1"/>
</dbReference>
<dbReference type="Gene3D" id="3.30.1480.10">
    <property type="entry name" value="NusA, N-terminal domain"/>
    <property type="match status" value="1"/>
</dbReference>
<dbReference type="SUPFAM" id="SSF47794">
    <property type="entry name" value="Rad51 N-terminal domain-like"/>
    <property type="match status" value="2"/>
</dbReference>
<dbReference type="GO" id="GO:0006353">
    <property type="term" value="P:DNA-templated transcription termination"/>
    <property type="evidence" value="ECO:0007669"/>
    <property type="project" value="UniProtKB-UniRule"/>
</dbReference>
<dbReference type="PANTHER" id="PTHR22648:SF0">
    <property type="entry name" value="TRANSCRIPTION TERMINATION_ANTITERMINATION PROTEIN NUSA"/>
    <property type="match status" value="1"/>
</dbReference>
<dbReference type="InterPro" id="IPR003029">
    <property type="entry name" value="S1_domain"/>
</dbReference>
<dbReference type="STRING" id="261317.BCTU_247"/>
<comment type="function">
    <text evidence="8">Participates in both transcription termination and antitermination.</text>
</comment>
<name>F7WZG6_9GAMM</name>
<dbReference type="InterPro" id="IPR012340">
    <property type="entry name" value="NA-bd_OB-fold"/>
</dbReference>
<dbReference type="InterPro" id="IPR030842">
    <property type="entry name" value="TF_NusA_bacterial"/>
</dbReference>
<dbReference type="GO" id="GO:0005829">
    <property type="term" value="C:cytosol"/>
    <property type="evidence" value="ECO:0007669"/>
    <property type="project" value="TreeGrafter"/>
</dbReference>